<gene>
    <name evidence="3" type="ORF">ALQ08_200332</name>
    <name evidence="2" type="ORF">ALQ28_00019</name>
</gene>
<evidence type="ECO:0000313" key="3">
    <source>
        <dbReference type="EMBL" id="RMQ28579.1"/>
    </source>
</evidence>
<feature type="compositionally biased region" description="Basic and acidic residues" evidence="1">
    <location>
        <begin position="646"/>
        <end position="666"/>
    </location>
</feature>
<dbReference type="Proteomes" id="UP000267908">
    <property type="component" value="Unassembled WGS sequence"/>
</dbReference>
<name>A0A0P9S2D2_9PSED</name>
<evidence type="ECO:0000256" key="1">
    <source>
        <dbReference type="SAM" id="MobiDB-lite"/>
    </source>
</evidence>
<evidence type="ECO:0000313" key="2">
    <source>
        <dbReference type="EMBL" id="RMP07235.1"/>
    </source>
</evidence>
<evidence type="ECO:0000313" key="4">
    <source>
        <dbReference type="Proteomes" id="UP000267908"/>
    </source>
</evidence>
<feature type="region of interest" description="Disordered" evidence="1">
    <location>
        <begin position="417"/>
        <end position="442"/>
    </location>
</feature>
<feature type="region of interest" description="Disordered" evidence="1">
    <location>
        <begin position="637"/>
        <end position="666"/>
    </location>
</feature>
<evidence type="ECO:0008006" key="6">
    <source>
        <dbReference type="Google" id="ProtNLM"/>
    </source>
</evidence>
<feature type="compositionally biased region" description="Polar residues" evidence="1">
    <location>
        <begin position="417"/>
        <end position="428"/>
    </location>
</feature>
<reference evidence="4 5" key="1">
    <citation type="submission" date="2018-08" db="EMBL/GenBank/DDBJ databases">
        <title>Recombination of ecologically and evolutionarily significant loci maintains genetic cohesion in the Pseudomonas syringae species complex.</title>
        <authorList>
            <person name="Dillon M."/>
            <person name="Thakur S."/>
            <person name="Almeida R.N.D."/>
            <person name="Weir B.S."/>
            <person name="Guttman D.S."/>
        </authorList>
    </citation>
    <scope>NUCLEOTIDE SEQUENCE [LARGE SCALE GENOMIC DNA]</scope>
    <source>
        <strain evidence="3 5">ICMP 13052</strain>
        <strain evidence="2 4">ICMP 4330</strain>
    </source>
</reference>
<dbReference type="Proteomes" id="UP000269044">
    <property type="component" value="Unassembled WGS sequence"/>
</dbReference>
<organism evidence="3 5">
    <name type="scientific">Pseudomonas syringae pv. delphinii</name>
    <dbReference type="NCBI Taxonomy" id="192088"/>
    <lineage>
        <taxon>Bacteria</taxon>
        <taxon>Pseudomonadati</taxon>
        <taxon>Pseudomonadota</taxon>
        <taxon>Gammaproteobacteria</taxon>
        <taxon>Pseudomonadales</taxon>
        <taxon>Pseudomonadaceae</taxon>
        <taxon>Pseudomonas</taxon>
    </lineage>
</organism>
<sequence length="666" mass="74994">MKCGSAILAPDGFGQLKAGTTFYFLISDGLRNRARVVMFDEDGQQAYLVTFTRLEFEEALRQGQLVEDFSHDWYAPWIPKCSRISQQQLEQQRVSPTESYDAKLNRRFAAIAGLVAKAPGILSADNLESLISQHAKDLKPQQNSTRVRLWFLSYMIFGENKYALMPNTHRIGKWDRSSKTEKRLGRRGWQSPDGGYPVTAFMKEKILEGFRRYNATEKSEDTIYRNVLVKTFGCRSRNGCGKEAFYHPNGQPYPTFDQFKYWVKIQTNPSALRNARLGQSKARSQSGSLGSFSDKLYNINQIVEFDGFYPSAKLVGLTEGTAQDAFCVVRGTCDYSGAVVAIGFAKGNETREAYRMALFSMAIDKVRFAELFGLTLEPDYWTSHGLSKVLVFDRGPAAGMDTETALDWLSRLELTPTHSGQSKATVESSHPRNRKNNDRPSHLQSEFNFVQAARAEILQVIKDNKTSDASGRMTEEDWVEEFSPTPHNIFKHYDSLGRNSAIGMPFETAVRTFLTSHSVSIRRDAVYLYGRKYNAGSLINTGVFDRVARSGVIQAQAYVLTMCVRHIWIEIEGVLHELSFVLTAGIDPDSSDISLYDLRKINEARLNARSLRRAENPAIVQGLNDWFEHEAGISAENLKRMPGSSPKRDGASRRDESDTKHVLGGK</sequence>
<dbReference type="EMBL" id="RBQG01000313">
    <property type="protein sequence ID" value="RMP07235.1"/>
    <property type="molecule type" value="Genomic_DNA"/>
</dbReference>
<accession>A0A0P9S2D2</accession>
<evidence type="ECO:0000313" key="5">
    <source>
        <dbReference type="Proteomes" id="UP000269044"/>
    </source>
</evidence>
<comment type="caution">
    <text evidence="3">The sequence shown here is derived from an EMBL/GenBank/DDBJ whole genome shotgun (WGS) entry which is preliminary data.</text>
</comment>
<proteinExistence type="predicted"/>
<dbReference type="RefSeq" id="WP_235810083.1">
    <property type="nucleotide sequence ID" value="NZ_LJQH01000224.1"/>
</dbReference>
<protein>
    <recommendedName>
        <fullName evidence="6">Transposase</fullName>
    </recommendedName>
</protein>
<dbReference type="AlphaFoldDB" id="A0A0P9S2D2"/>
<dbReference type="EMBL" id="RBRA01000032">
    <property type="protein sequence ID" value="RMQ28579.1"/>
    <property type="molecule type" value="Genomic_DNA"/>
</dbReference>